<dbReference type="PANTHER" id="PTHR10182:SF3">
    <property type="entry name" value="PROTEIN MO25"/>
    <property type="match status" value="1"/>
</dbReference>
<keyword evidence="3" id="KW-0812">Transmembrane</keyword>
<dbReference type="GO" id="GO:0035556">
    <property type="term" value="P:intracellular signal transduction"/>
    <property type="evidence" value="ECO:0007669"/>
    <property type="project" value="TreeGrafter"/>
</dbReference>
<dbReference type="InterPro" id="IPR013878">
    <property type="entry name" value="Mo25"/>
</dbReference>
<dbReference type="AlphaFoldDB" id="A0A812TWD8"/>
<evidence type="ECO:0000313" key="5">
    <source>
        <dbReference type="Proteomes" id="UP000604046"/>
    </source>
</evidence>
<evidence type="ECO:0000256" key="2">
    <source>
        <dbReference type="SAM" id="MobiDB-lite"/>
    </source>
</evidence>
<proteinExistence type="inferred from homology"/>
<gene>
    <name evidence="4" type="primary">pmo25</name>
    <name evidence="4" type="ORF">SNAT2548_LOCUS30617</name>
</gene>
<keyword evidence="3" id="KW-1133">Transmembrane helix</keyword>
<keyword evidence="5" id="KW-1185">Reference proteome</keyword>
<comment type="caution">
    <text evidence="4">The sequence shown here is derived from an EMBL/GenBank/DDBJ whole genome shotgun (WGS) entry which is preliminary data.</text>
</comment>
<dbReference type="GO" id="GO:0043539">
    <property type="term" value="F:protein serine/threonine kinase activator activity"/>
    <property type="evidence" value="ECO:0007669"/>
    <property type="project" value="TreeGrafter"/>
</dbReference>
<sequence>MGILFKSQELFRRMGAPRCLPVARKSTKQPSPRDAVQKLTDEVEQLLCSPSSSESPSKKTEDLWKDVHNHLRTILNLLKDQRKGLRQRAKGQAEEAAPAQLVLPHFSLETPSNSRATSPRNADGEKGTSPAIPRSVEDSGHEHEASINFEWQFDILNHLPRDTALALMDFLKSQQRELSKTSRYANELTRSNKELHKRLQQKDQHKRPYCRWTILLVLLAVCLCMVALVATREESFAPPFQRQLLNGLDAVRASISDEAALPPAVAPTAAVGDGSWPEAQRWARQTQILQQGEGSGKIKETTVREMTLRETTTREYDPKIIQQLQTENLQMKLQLERDFGSTSTMRRRKDKITFVTQDQLRVLEQFLAADLPVQLLSQLNSLEFEVRKDVMNVCCALLWPDLPEEVAAQVMDYVRFHPTIFAKLMDSYANEEAALYSGVVLRSFFRYGQLVESFLISGKVYDLIGYARHPSMDVAADAIYTLRTVMLEHKEVSGPWLQANYDEFFLLYTPLLECQDYVVERQALTLLAAMLMDRNYQRVMMNFVNNEQHLKTFMNLLLADSHAIQAEAFHVFKIFVVNPQKPARIQQILVKNKDKLVTLLQSLHAVRTDDTNFTCDLEKVIKRLLSLTSSHSLKRPHVSHLSRTSSSISVATTTCDTESTGYENPWDPIKSTLSPPAVLAL</sequence>
<dbReference type="SUPFAM" id="SSF48371">
    <property type="entry name" value="ARM repeat"/>
    <property type="match status" value="1"/>
</dbReference>
<evidence type="ECO:0000313" key="4">
    <source>
        <dbReference type="EMBL" id="CAE7545658.1"/>
    </source>
</evidence>
<dbReference type="EMBL" id="CAJNDS010002614">
    <property type="protein sequence ID" value="CAE7545658.1"/>
    <property type="molecule type" value="Genomic_DNA"/>
</dbReference>
<feature type="compositionally biased region" description="Polar residues" evidence="2">
    <location>
        <begin position="109"/>
        <end position="120"/>
    </location>
</feature>
<protein>
    <submittedName>
        <fullName evidence="4">Pmo25 protein</fullName>
    </submittedName>
</protein>
<dbReference type="Pfam" id="PF08569">
    <property type="entry name" value="Mo25"/>
    <property type="match status" value="1"/>
</dbReference>
<keyword evidence="3" id="KW-0472">Membrane</keyword>
<name>A0A812TWD8_9DINO</name>
<organism evidence="4 5">
    <name type="scientific">Symbiodinium natans</name>
    <dbReference type="NCBI Taxonomy" id="878477"/>
    <lineage>
        <taxon>Eukaryota</taxon>
        <taxon>Sar</taxon>
        <taxon>Alveolata</taxon>
        <taxon>Dinophyceae</taxon>
        <taxon>Suessiales</taxon>
        <taxon>Symbiodiniaceae</taxon>
        <taxon>Symbiodinium</taxon>
    </lineage>
</organism>
<reference evidence="4" key="1">
    <citation type="submission" date="2021-02" db="EMBL/GenBank/DDBJ databases">
        <authorList>
            <person name="Dougan E. K."/>
            <person name="Rhodes N."/>
            <person name="Thang M."/>
            <person name="Chan C."/>
        </authorList>
    </citation>
    <scope>NUCLEOTIDE SEQUENCE</scope>
</reference>
<dbReference type="Gene3D" id="1.25.10.10">
    <property type="entry name" value="Leucine-rich Repeat Variant"/>
    <property type="match status" value="1"/>
</dbReference>
<dbReference type="InterPro" id="IPR011989">
    <property type="entry name" value="ARM-like"/>
</dbReference>
<accession>A0A812TWD8</accession>
<dbReference type="InterPro" id="IPR016024">
    <property type="entry name" value="ARM-type_fold"/>
</dbReference>
<feature type="region of interest" description="Disordered" evidence="2">
    <location>
        <begin position="21"/>
        <end position="61"/>
    </location>
</feature>
<comment type="similarity">
    <text evidence="1">Belongs to the Mo25 family.</text>
</comment>
<evidence type="ECO:0000256" key="3">
    <source>
        <dbReference type="SAM" id="Phobius"/>
    </source>
</evidence>
<dbReference type="PANTHER" id="PTHR10182">
    <property type="entry name" value="CALCIUM-BINDING PROTEIN 39-RELATED"/>
    <property type="match status" value="1"/>
</dbReference>
<evidence type="ECO:0000256" key="1">
    <source>
        <dbReference type="ARBA" id="ARBA00011012"/>
    </source>
</evidence>
<feature type="region of interest" description="Disordered" evidence="2">
    <location>
        <begin position="85"/>
        <end position="139"/>
    </location>
</feature>
<feature type="transmembrane region" description="Helical" evidence="3">
    <location>
        <begin position="209"/>
        <end position="230"/>
    </location>
</feature>
<dbReference type="OrthoDB" id="609103at2759"/>
<dbReference type="Proteomes" id="UP000604046">
    <property type="component" value="Unassembled WGS sequence"/>
</dbReference>